<sequence>MGRLSPEEEKRKKAIFESMWARSKKKILDKGYDNWNPFLQPKDPIDIRVDRGRRTAWKLAKKFLQTRGHDEYNNDYGQGVGEICTGIISGDDRYRAMYEFSCWYQGLLKNGKL</sequence>
<gene>
    <name evidence="1" type="ORF">LCGC14_1674260</name>
</gene>
<protein>
    <submittedName>
        <fullName evidence="1">Uncharacterized protein</fullName>
    </submittedName>
</protein>
<proteinExistence type="predicted"/>
<dbReference type="AlphaFoldDB" id="A0A0F9K6B2"/>
<comment type="caution">
    <text evidence="1">The sequence shown here is derived from an EMBL/GenBank/DDBJ whole genome shotgun (WGS) entry which is preliminary data.</text>
</comment>
<accession>A0A0F9K6B2</accession>
<reference evidence="1" key="1">
    <citation type="journal article" date="2015" name="Nature">
        <title>Complex archaea that bridge the gap between prokaryotes and eukaryotes.</title>
        <authorList>
            <person name="Spang A."/>
            <person name="Saw J.H."/>
            <person name="Jorgensen S.L."/>
            <person name="Zaremba-Niedzwiedzka K."/>
            <person name="Martijn J."/>
            <person name="Lind A.E."/>
            <person name="van Eijk R."/>
            <person name="Schleper C."/>
            <person name="Guy L."/>
            <person name="Ettema T.J."/>
        </authorList>
    </citation>
    <scope>NUCLEOTIDE SEQUENCE</scope>
</reference>
<dbReference type="EMBL" id="LAZR01014414">
    <property type="protein sequence ID" value="KKM17588.1"/>
    <property type="molecule type" value="Genomic_DNA"/>
</dbReference>
<organism evidence="1">
    <name type="scientific">marine sediment metagenome</name>
    <dbReference type="NCBI Taxonomy" id="412755"/>
    <lineage>
        <taxon>unclassified sequences</taxon>
        <taxon>metagenomes</taxon>
        <taxon>ecological metagenomes</taxon>
    </lineage>
</organism>
<name>A0A0F9K6B2_9ZZZZ</name>
<evidence type="ECO:0000313" key="1">
    <source>
        <dbReference type="EMBL" id="KKM17588.1"/>
    </source>
</evidence>